<dbReference type="InterPro" id="IPR036291">
    <property type="entry name" value="NAD(P)-bd_dom_sf"/>
</dbReference>
<feature type="domain" description="Ketoreductase" evidence="2">
    <location>
        <begin position="9"/>
        <end position="185"/>
    </location>
</feature>
<dbReference type="EMBL" id="JBHUKU010000015">
    <property type="protein sequence ID" value="MFD2462393.1"/>
    <property type="molecule type" value="Genomic_DNA"/>
</dbReference>
<dbReference type="RefSeq" id="WP_345400860.1">
    <property type="nucleotide sequence ID" value="NZ_BAABHG010000012.1"/>
</dbReference>
<comment type="similarity">
    <text evidence="1">Belongs to the short-chain dehydrogenases/reductases (SDR) family.</text>
</comment>
<gene>
    <name evidence="3" type="ORF">ACFSYJ_27555</name>
</gene>
<reference evidence="4" key="1">
    <citation type="journal article" date="2019" name="Int. J. Syst. Evol. Microbiol.">
        <title>The Global Catalogue of Microorganisms (GCM) 10K type strain sequencing project: providing services to taxonomists for standard genome sequencing and annotation.</title>
        <authorList>
            <consortium name="The Broad Institute Genomics Platform"/>
            <consortium name="The Broad Institute Genome Sequencing Center for Infectious Disease"/>
            <person name="Wu L."/>
            <person name="Ma J."/>
        </authorList>
    </citation>
    <scope>NUCLEOTIDE SEQUENCE [LARGE SCALE GENOMIC DNA]</scope>
    <source>
        <strain evidence="4">CGMCC 4.7643</strain>
    </source>
</reference>
<dbReference type="PROSITE" id="PS00061">
    <property type="entry name" value="ADH_SHORT"/>
    <property type="match status" value="1"/>
</dbReference>
<evidence type="ECO:0000313" key="4">
    <source>
        <dbReference type="Proteomes" id="UP001597419"/>
    </source>
</evidence>
<dbReference type="InterPro" id="IPR020904">
    <property type="entry name" value="Sc_DH/Rdtase_CS"/>
</dbReference>
<dbReference type="Proteomes" id="UP001597419">
    <property type="component" value="Unassembled WGS sequence"/>
</dbReference>
<evidence type="ECO:0000256" key="1">
    <source>
        <dbReference type="ARBA" id="ARBA00006484"/>
    </source>
</evidence>
<dbReference type="PANTHER" id="PTHR42879:SF2">
    <property type="entry name" value="3-OXOACYL-[ACYL-CARRIER-PROTEIN] REDUCTASE FABG"/>
    <property type="match status" value="1"/>
</dbReference>
<evidence type="ECO:0000259" key="2">
    <source>
        <dbReference type="SMART" id="SM00822"/>
    </source>
</evidence>
<keyword evidence="3" id="KW-0560">Oxidoreductase</keyword>
<dbReference type="InterPro" id="IPR057326">
    <property type="entry name" value="KR_dom"/>
</dbReference>
<dbReference type="GO" id="GO:0016491">
    <property type="term" value="F:oxidoreductase activity"/>
    <property type="evidence" value="ECO:0007669"/>
    <property type="project" value="UniProtKB-KW"/>
</dbReference>
<dbReference type="Pfam" id="PF13561">
    <property type="entry name" value="adh_short_C2"/>
    <property type="match status" value="1"/>
</dbReference>
<sequence>MSTPELTGRTALVTGAASGLGAAIAETLHSHGAQVALLDRDARANHDTAARLGARAVAITADLADLDRLDAAHTEAAERLGPIDILVNNAAMAPMRGLWEIEPAEWDAVFAVNVRAAFFLTRAVAKGMRARGFGRVVNIASLAGQRARPTGAHYGVSKAALIAMTRNFAAELAADGVTVNAVAPGMMETPMVNTIGAAKKAELAAQIPVGRIAEPAEIAGLVAYLAGDTAGFVTGATYDINGGVLMR</sequence>
<dbReference type="PRINTS" id="PR00080">
    <property type="entry name" value="SDRFAMILY"/>
</dbReference>
<dbReference type="NCBIfam" id="NF005559">
    <property type="entry name" value="PRK07231.1"/>
    <property type="match status" value="1"/>
</dbReference>
<proteinExistence type="inferred from homology"/>
<dbReference type="EC" id="1.1.1.-" evidence="3"/>
<dbReference type="InterPro" id="IPR002347">
    <property type="entry name" value="SDR_fam"/>
</dbReference>
<protein>
    <submittedName>
        <fullName evidence="3">SDR family NAD(P)-dependent oxidoreductase</fullName>
        <ecNumber evidence="3">1.1.1.-</ecNumber>
    </submittedName>
</protein>
<dbReference type="InterPro" id="IPR050259">
    <property type="entry name" value="SDR"/>
</dbReference>
<dbReference type="SMART" id="SM00822">
    <property type="entry name" value="PKS_KR"/>
    <property type="match status" value="1"/>
</dbReference>
<dbReference type="Gene3D" id="3.40.50.720">
    <property type="entry name" value="NAD(P)-binding Rossmann-like Domain"/>
    <property type="match status" value="1"/>
</dbReference>
<dbReference type="CDD" id="cd05233">
    <property type="entry name" value="SDR_c"/>
    <property type="match status" value="1"/>
</dbReference>
<dbReference type="SUPFAM" id="SSF51735">
    <property type="entry name" value="NAD(P)-binding Rossmann-fold domains"/>
    <property type="match status" value="1"/>
</dbReference>
<organism evidence="3 4">
    <name type="scientific">Amycolatopsis samaneae</name>
    <dbReference type="NCBI Taxonomy" id="664691"/>
    <lineage>
        <taxon>Bacteria</taxon>
        <taxon>Bacillati</taxon>
        <taxon>Actinomycetota</taxon>
        <taxon>Actinomycetes</taxon>
        <taxon>Pseudonocardiales</taxon>
        <taxon>Pseudonocardiaceae</taxon>
        <taxon>Amycolatopsis</taxon>
    </lineage>
</organism>
<name>A0ABW5GNF0_9PSEU</name>
<accession>A0ABW5GNF0</accession>
<dbReference type="PANTHER" id="PTHR42879">
    <property type="entry name" value="3-OXOACYL-(ACYL-CARRIER-PROTEIN) REDUCTASE"/>
    <property type="match status" value="1"/>
</dbReference>
<evidence type="ECO:0000313" key="3">
    <source>
        <dbReference type="EMBL" id="MFD2462393.1"/>
    </source>
</evidence>
<keyword evidence="4" id="KW-1185">Reference proteome</keyword>
<dbReference type="PRINTS" id="PR00081">
    <property type="entry name" value="GDHRDH"/>
</dbReference>
<comment type="caution">
    <text evidence="3">The sequence shown here is derived from an EMBL/GenBank/DDBJ whole genome shotgun (WGS) entry which is preliminary data.</text>
</comment>